<evidence type="ECO:0000259" key="4">
    <source>
        <dbReference type="Pfam" id="PF00534"/>
    </source>
</evidence>
<evidence type="ECO:0000256" key="3">
    <source>
        <dbReference type="SAM" id="MobiDB-lite"/>
    </source>
</evidence>
<sequence length="469" mass="50734">MTEPLPRVGGRAPRVALLVYNDAHADARVIKTATSLRSAGAEVRIFAVARARAGYAEGPDTVGEGIEVQRAPEFELIRYAPWAVDLARRVLGRQTPVARGTADQTSPGTTEQAPSRPEPAVDIPTLPARPTAKDRVLLAANDVWLRTFRTANLGLYWLEAAREAIAWRPDVVHANDGNTLAPAWWISARTGARVVYDAHELWRHRNVRTDRPVAPLVETAIESTVIRRAAGVITVSPSIVDWYRTAYRLPEAPTLVRNIPSGAGGPVDPARGRLRELAGLGPDSQVVAYGGRITTSRGIEETLEAMALLPEGVHFVLLGYGEPDYLAVLHERIGRLGLGERVHFVGKVAPSEVATALADADLSVVYVRPVCLSYEFSLPNKLFESIHGGLPIAAADLPDTAAVVREHGVGEIFDAQSPADMAATMSTILDDPERYRAAARRAATELTWEHEEAELLGLYARVLAGSGRP</sequence>
<proteinExistence type="predicted"/>
<dbReference type="Pfam" id="PF13579">
    <property type="entry name" value="Glyco_trans_4_4"/>
    <property type="match status" value="1"/>
</dbReference>
<evidence type="ECO:0000313" key="7">
    <source>
        <dbReference type="Proteomes" id="UP000319516"/>
    </source>
</evidence>
<dbReference type="PANTHER" id="PTHR12526">
    <property type="entry name" value="GLYCOSYLTRANSFERASE"/>
    <property type="match status" value="1"/>
</dbReference>
<feature type="compositionally biased region" description="Polar residues" evidence="3">
    <location>
        <begin position="102"/>
        <end position="113"/>
    </location>
</feature>
<keyword evidence="7" id="KW-1185">Reference proteome</keyword>
<keyword evidence="1" id="KW-0328">Glycosyltransferase</keyword>
<comment type="caution">
    <text evidence="6">The sequence shown here is derived from an EMBL/GenBank/DDBJ whole genome shotgun (WGS) entry which is preliminary data.</text>
</comment>
<accession>A0A542YTK2</accession>
<dbReference type="InterPro" id="IPR001296">
    <property type="entry name" value="Glyco_trans_1"/>
</dbReference>
<feature type="domain" description="Glycosyltransferase subfamily 4-like N-terminal" evidence="5">
    <location>
        <begin position="154"/>
        <end position="255"/>
    </location>
</feature>
<dbReference type="Gene3D" id="3.40.50.2000">
    <property type="entry name" value="Glycogen Phosphorylase B"/>
    <property type="match status" value="2"/>
</dbReference>
<feature type="region of interest" description="Disordered" evidence="3">
    <location>
        <begin position="95"/>
        <end position="126"/>
    </location>
</feature>
<reference evidence="6 7" key="1">
    <citation type="submission" date="2019-06" db="EMBL/GenBank/DDBJ databases">
        <title>Sequencing the genomes of 1000 actinobacteria strains.</title>
        <authorList>
            <person name="Klenk H.-P."/>
        </authorList>
    </citation>
    <scope>NUCLEOTIDE SEQUENCE [LARGE SCALE GENOMIC DNA]</scope>
    <source>
        <strain evidence="6 7">DSM 12335</strain>
    </source>
</reference>
<protein>
    <submittedName>
        <fullName evidence="6">Glycosyltransferase involved in cell wall biosynthesis</fullName>
    </submittedName>
</protein>
<dbReference type="Proteomes" id="UP000319516">
    <property type="component" value="Unassembled WGS sequence"/>
</dbReference>
<evidence type="ECO:0000256" key="1">
    <source>
        <dbReference type="ARBA" id="ARBA00022676"/>
    </source>
</evidence>
<name>A0A542YTK2_9MICO</name>
<organism evidence="6 7">
    <name type="scientific">Ornithinicoccus hortensis</name>
    <dbReference type="NCBI Taxonomy" id="82346"/>
    <lineage>
        <taxon>Bacteria</taxon>
        <taxon>Bacillati</taxon>
        <taxon>Actinomycetota</taxon>
        <taxon>Actinomycetes</taxon>
        <taxon>Micrococcales</taxon>
        <taxon>Intrasporangiaceae</taxon>
        <taxon>Ornithinicoccus</taxon>
    </lineage>
</organism>
<evidence type="ECO:0000313" key="6">
    <source>
        <dbReference type="EMBL" id="TQL51425.1"/>
    </source>
</evidence>
<dbReference type="GO" id="GO:0016757">
    <property type="term" value="F:glycosyltransferase activity"/>
    <property type="evidence" value="ECO:0007669"/>
    <property type="project" value="UniProtKB-KW"/>
</dbReference>
<dbReference type="AlphaFoldDB" id="A0A542YTK2"/>
<dbReference type="SUPFAM" id="SSF53756">
    <property type="entry name" value="UDP-Glycosyltransferase/glycogen phosphorylase"/>
    <property type="match status" value="1"/>
</dbReference>
<gene>
    <name evidence="6" type="ORF">FB467_2571</name>
</gene>
<evidence type="ECO:0000256" key="2">
    <source>
        <dbReference type="ARBA" id="ARBA00022679"/>
    </source>
</evidence>
<evidence type="ECO:0000259" key="5">
    <source>
        <dbReference type="Pfam" id="PF13579"/>
    </source>
</evidence>
<dbReference type="RefSeq" id="WP_141785426.1">
    <property type="nucleotide sequence ID" value="NZ_BAAAIK010000011.1"/>
</dbReference>
<dbReference type="PANTHER" id="PTHR12526:SF629">
    <property type="entry name" value="TEICHURONIC ACID BIOSYNTHESIS GLYCOSYLTRANSFERASE TUAH-RELATED"/>
    <property type="match status" value="1"/>
</dbReference>
<feature type="domain" description="Glycosyl transferase family 1" evidence="4">
    <location>
        <begin position="281"/>
        <end position="442"/>
    </location>
</feature>
<dbReference type="EMBL" id="VFOP01000001">
    <property type="protein sequence ID" value="TQL51425.1"/>
    <property type="molecule type" value="Genomic_DNA"/>
</dbReference>
<dbReference type="InterPro" id="IPR028098">
    <property type="entry name" value="Glyco_trans_4-like_N"/>
</dbReference>
<dbReference type="Pfam" id="PF00534">
    <property type="entry name" value="Glycos_transf_1"/>
    <property type="match status" value="1"/>
</dbReference>
<dbReference type="OrthoDB" id="3335961at2"/>
<keyword evidence="2 6" id="KW-0808">Transferase</keyword>